<dbReference type="Proteomes" id="UP001566132">
    <property type="component" value="Unassembled WGS sequence"/>
</dbReference>
<comment type="caution">
    <text evidence="1">The sequence shown here is derived from an EMBL/GenBank/DDBJ whole genome shotgun (WGS) entry which is preliminary data.</text>
</comment>
<proteinExistence type="predicted"/>
<sequence length="83" mass="10191">MTDDDGKYYNAWITRMDNIPRRLLCTWHVLKNWNIQGKRKLKDYQLKKNMKSDMKKILTATSTETFLKNKEEYFQKLEEKTRK</sequence>
<evidence type="ECO:0000313" key="2">
    <source>
        <dbReference type="Proteomes" id="UP001566132"/>
    </source>
</evidence>
<evidence type="ECO:0008006" key="3">
    <source>
        <dbReference type="Google" id="ProtNLM"/>
    </source>
</evidence>
<name>A0ABD1EC36_HYPHA</name>
<evidence type="ECO:0000313" key="1">
    <source>
        <dbReference type="EMBL" id="KAL1492213.1"/>
    </source>
</evidence>
<organism evidence="1 2">
    <name type="scientific">Hypothenemus hampei</name>
    <name type="common">Coffee berry borer</name>
    <dbReference type="NCBI Taxonomy" id="57062"/>
    <lineage>
        <taxon>Eukaryota</taxon>
        <taxon>Metazoa</taxon>
        <taxon>Ecdysozoa</taxon>
        <taxon>Arthropoda</taxon>
        <taxon>Hexapoda</taxon>
        <taxon>Insecta</taxon>
        <taxon>Pterygota</taxon>
        <taxon>Neoptera</taxon>
        <taxon>Endopterygota</taxon>
        <taxon>Coleoptera</taxon>
        <taxon>Polyphaga</taxon>
        <taxon>Cucujiformia</taxon>
        <taxon>Curculionidae</taxon>
        <taxon>Scolytinae</taxon>
        <taxon>Hypothenemus</taxon>
    </lineage>
</organism>
<reference evidence="1 2" key="1">
    <citation type="submission" date="2024-05" db="EMBL/GenBank/DDBJ databases">
        <title>Genetic variation in Jamaican populations of the coffee berry borer (Hypothenemus hampei).</title>
        <authorList>
            <person name="Errbii M."/>
            <person name="Myrie A."/>
        </authorList>
    </citation>
    <scope>NUCLEOTIDE SEQUENCE [LARGE SCALE GENOMIC DNA]</scope>
    <source>
        <strain evidence="1">JA-Hopewell-2020-01-JO</strain>
        <tissue evidence="1">Whole body</tissue>
    </source>
</reference>
<dbReference type="AlphaFoldDB" id="A0ABD1EC36"/>
<accession>A0ABD1EC36</accession>
<dbReference type="EMBL" id="JBDJPC010000009">
    <property type="protein sequence ID" value="KAL1492213.1"/>
    <property type="molecule type" value="Genomic_DNA"/>
</dbReference>
<protein>
    <recommendedName>
        <fullName evidence="3">MULE transposase domain-containing protein</fullName>
    </recommendedName>
</protein>
<keyword evidence="2" id="KW-1185">Reference proteome</keyword>
<gene>
    <name evidence="1" type="ORF">ABEB36_012695</name>
</gene>